<reference evidence="3" key="1">
    <citation type="submission" date="2017-09" db="EMBL/GenBank/DDBJ databases">
        <title>Depth-based differentiation of microbial function through sediment-hosted aquifers and enrichment of novel symbionts in the deep terrestrial subsurface.</title>
        <authorList>
            <person name="Probst A.J."/>
            <person name="Ladd B."/>
            <person name="Jarett J.K."/>
            <person name="Geller-Mcgrath D.E."/>
            <person name="Sieber C.M.K."/>
            <person name="Emerson J.B."/>
            <person name="Anantharaman K."/>
            <person name="Thomas B.C."/>
            <person name="Malmstrom R."/>
            <person name="Stieglmeier M."/>
            <person name="Klingl A."/>
            <person name="Woyke T."/>
            <person name="Ryan C.M."/>
            <person name="Banfield J.F."/>
        </authorList>
    </citation>
    <scope>NUCLEOTIDE SEQUENCE [LARGE SCALE GENOMIC DNA]</scope>
</reference>
<gene>
    <name evidence="2" type="ORF">COT95_01815</name>
</gene>
<dbReference type="Proteomes" id="UP000228614">
    <property type="component" value="Unassembled WGS sequence"/>
</dbReference>
<proteinExistence type="predicted"/>
<comment type="caution">
    <text evidence="2">The sequence shown here is derived from an EMBL/GenBank/DDBJ whole genome shotgun (WGS) entry which is preliminary data.</text>
</comment>
<organism evidence="2 3">
    <name type="scientific">Candidatus Falkowbacteria bacterium CG10_big_fil_rev_8_21_14_0_10_37_6</name>
    <dbReference type="NCBI Taxonomy" id="1974563"/>
    <lineage>
        <taxon>Bacteria</taxon>
        <taxon>Candidatus Falkowiibacteriota</taxon>
    </lineage>
</organism>
<keyword evidence="1" id="KW-0732">Signal</keyword>
<name>A0A2H0V740_9BACT</name>
<feature type="chain" id="PRO_5013681897" evidence="1">
    <location>
        <begin position="21"/>
        <end position="69"/>
    </location>
</feature>
<evidence type="ECO:0000313" key="2">
    <source>
        <dbReference type="EMBL" id="PIR94872.1"/>
    </source>
</evidence>
<protein>
    <submittedName>
        <fullName evidence="2">Uncharacterized protein</fullName>
    </submittedName>
</protein>
<evidence type="ECO:0000313" key="3">
    <source>
        <dbReference type="Proteomes" id="UP000228614"/>
    </source>
</evidence>
<feature type="non-terminal residue" evidence="2">
    <location>
        <position position="69"/>
    </location>
</feature>
<accession>A0A2H0V740</accession>
<feature type="signal peptide" evidence="1">
    <location>
        <begin position="1"/>
        <end position="20"/>
    </location>
</feature>
<evidence type="ECO:0000256" key="1">
    <source>
        <dbReference type="SAM" id="SignalP"/>
    </source>
</evidence>
<dbReference type="EMBL" id="PFAN01000089">
    <property type="protein sequence ID" value="PIR94872.1"/>
    <property type="molecule type" value="Genomic_DNA"/>
</dbReference>
<dbReference type="AlphaFoldDB" id="A0A2H0V740"/>
<sequence>MFKKKLLSFIMLSIMTFSLAGVVNAAGIKDILNSDELGEVSTDVYNNNAGGVPTRTVQGIVVLVINSIL</sequence>